<sequence length="91" mass="9620">MNEDPRARLGTVAAALIHAYRRLCTHAAESAPLSECAGCELIGEVIDMIRCSADSEFEASALCSHFVRELRAVQASSHTAPSGAPWAGLHG</sequence>
<proteinExistence type="predicted"/>
<dbReference type="EMBL" id="QYAC01000005">
    <property type="protein sequence ID" value="MBL3679659.1"/>
    <property type="molecule type" value="Genomic_DNA"/>
</dbReference>
<gene>
    <name evidence="1" type="ORF">D3230_10235</name>
</gene>
<evidence type="ECO:0000313" key="1">
    <source>
        <dbReference type="EMBL" id="MBL3679659.1"/>
    </source>
</evidence>
<reference evidence="1 2" key="1">
    <citation type="submission" date="2018-09" db="EMBL/GenBank/DDBJ databases">
        <title>Comparative genomics of Leucobacter spp.</title>
        <authorList>
            <person name="Reis A.C."/>
            <person name="Kolvenbach B.A."/>
            <person name="Corvini P.F.X."/>
            <person name="Nunes O.C."/>
        </authorList>
    </citation>
    <scope>NUCLEOTIDE SEQUENCE [LARGE SCALE GENOMIC DNA]</scope>
    <source>
        <strain evidence="1 2">TAN 31504</strain>
    </source>
</reference>
<accession>A0ABS1SGH1</accession>
<name>A0ABS1SGH1_9MICO</name>
<keyword evidence="2" id="KW-1185">Reference proteome</keyword>
<evidence type="ECO:0000313" key="2">
    <source>
        <dbReference type="Proteomes" id="UP001645859"/>
    </source>
</evidence>
<dbReference type="RefSeq" id="WP_202344942.1">
    <property type="nucleotide sequence ID" value="NZ_BAAAPI010000003.1"/>
</dbReference>
<organism evidence="1 2">
    <name type="scientific">Leucobacter chromiireducens subsp. solipictus</name>
    <dbReference type="NCBI Taxonomy" id="398235"/>
    <lineage>
        <taxon>Bacteria</taxon>
        <taxon>Bacillati</taxon>
        <taxon>Actinomycetota</taxon>
        <taxon>Actinomycetes</taxon>
        <taxon>Micrococcales</taxon>
        <taxon>Microbacteriaceae</taxon>
        <taxon>Leucobacter</taxon>
    </lineage>
</organism>
<comment type="caution">
    <text evidence="1">The sequence shown here is derived from an EMBL/GenBank/DDBJ whole genome shotgun (WGS) entry which is preliminary data.</text>
</comment>
<dbReference type="Proteomes" id="UP001645859">
    <property type="component" value="Unassembled WGS sequence"/>
</dbReference>
<protein>
    <submittedName>
        <fullName evidence="1">Uncharacterized protein</fullName>
    </submittedName>
</protein>